<accession>A0A6A6EXL6</accession>
<dbReference type="InterPro" id="IPR003661">
    <property type="entry name" value="HisK_dim/P_dom"/>
</dbReference>
<dbReference type="PANTHER" id="PTHR43719">
    <property type="entry name" value="TWO-COMPONENT HISTIDINE KINASE"/>
    <property type="match status" value="1"/>
</dbReference>
<dbReference type="Gene3D" id="3.40.50.2300">
    <property type="match status" value="1"/>
</dbReference>
<protein>
    <recommendedName>
        <fullName evidence="10">Sensor histidine kinase-like protein/response regulator</fullName>
    </recommendedName>
</protein>
<evidence type="ECO:0000313" key="9">
    <source>
        <dbReference type="Proteomes" id="UP000800200"/>
    </source>
</evidence>
<sequence>MAEPTPPESQASRLSEQRRERNVHRYNNPNLAGTDLTNALQSFNIPLPPPDHIPQSSRDVALAAFAQVASIRVCATRSLICLIDANRQYVLAEATPKLSISGGPREDGADRLWIGNAIIPRCRAVCPVVLKLQGDSKNPSHTEGEHHKSVVIIDDLLEHEQYSQEWFVHNGPQIRFYAGVPLVSADGSIIGALSIFDDTPRPGLGRAEVKILQDLAETTVRHLESITYRQELNRGERMIRGLASFIQGAEALLPSETSTANEGDDSQSTDITNVNQSGITISHAQASTSVKFNSETSPAGNREPEKDVVDATPPREPQKSSLNPQEKLLSSGAKTMFGRAANIIRETSDLDGIVILDASIIASRIRTNLPGKSQIFAREHLAQSHSPESDSSEITTSHTASPRSSQTFDNPQAWSHSTIKTRRKPCHVLGFAERRTSSVLETATSPSYSSLTETDLMRILELYPNGGIIHFDASGNVSSTEDLDSAFKRAHIESKSPAVPRAEKKRTVGDAIQALAPGSRGVSLFPLWNYERGRWFALCLGWSMDPHRTLSPGVDLVYLNAFGNSIMTELSRLDAVATSKSKTTFVQNISHELRSPLHGILGGVQFMQDTSLDVFQASMLSSIEMSGRTLLDTIDHVLDYSKVNDLTKSRHPSGTNLRSSVRKRVSKLRRKRQSGVLDSDVLAIDIATSTEEVVESVFAGASYRAMTSRLDDFNSKNPMTPGTPHGSETSMEQGLNDRKHVRILLDIPRRASWMFSIQSGAWKRIVMNIFGNSLKFTDSGSIRISLDTQDIATTNTNQYVPESEDSEATRSSSAGSGRGQEKKLILTISDTGIGMSDEYLSNHLFTPFSQENSFYTGTGLGMSIVQQLVRSIGGSIAVRSKQQLGTEIKIELPLVASETSPSATIIDLHSIPRVAEALSGKKVCVLEPTNPTTSSASYSAAAGPGLGQLLVRTIIDWFGAEASLVNQVENTVAEFFIFTEPSFESLAAVRSATGPGAKVPIVVFVALDVLEASALRNDARVLNDQSVVEIVTQPCGPSKLARALSQCLHTHKQSHADTPITEIPTAPRDLPTSSGTPTAVGEMQRFFETFHGQYIMIVDDNTINRKLLVAFMNKNGFDFIEAVNGLQALETFKSTARPFSALLMDLSMPVMDGITATLEIRLFEQKHNMKPTKIIALTGQASTSARIEAMSSGINHFLTKPVKFQALRALLG</sequence>
<dbReference type="CDD" id="cd17546">
    <property type="entry name" value="REC_hyHK_CKI1_RcsC-like"/>
    <property type="match status" value="1"/>
</dbReference>
<dbReference type="EMBL" id="ML994611">
    <property type="protein sequence ID" value="KAF2194666.1"/>
    <property type="molecule type" value="Genomic_DNA"/>
</dbReference>
<name>A0A6A6EXL6_9PEZI</name>
<evidence type="ECO:0000256" key="4">
    <source>
        <dbReference type="PROSITE-ProRule" id="PRU00169"/>
    </source>
</evidence>
<dbReference type="SUPFAM" id="SSF47384">
    <property type="entry name" value="Homodimeric domain of signal transducing histidine kinase"/>
    <property type="match status" value="1"/>
</dbReference>
<keyword evidence="3" id="KW-0418">Kinase</keyword>
<feature type="domain" description="Response regulatory" evidence="7">
    <location>
        <begin position="1094"/>
        <end position="1212"/>
    </location>
</feature>
<feature type="region of interest" description="Disordered" evidence="5">
    <location>
        <begin position="1055"/>
        <end position="1075"/>
    </location>
</feature>
<dbReference type="SMART" id="SM00448">
    <property type="entry name" value="REC"/>
    <property type="match status" value="1"/>
</dbReference>
<feature type="domain" description="Histidine kinase" evidence="6">
    <location>
        <begin position="588"/>
        <end position="896"/>
    </location>
</feature>
<keyword evidence="2" id="KW-0808">Transferase</keyword>
<dbReference type="InterPro" id="IPR036890">
    <property type="entry name" value="HATPase_C_sf"/>
</dbReference>
<dbReference type="AlphaFoldDB" id="A0A6A6EXL6"/>
<dbReference type="Gene3D" id="3.30.565.10">
    <property type="entry name" value="Histidine kinase-like ATPase, C-terminal domain"/>
    <property type="match status" value="1"/>
</dbReference>
<evidence type="ECO:0000256" key="5">
    <source>
        <dbReference type="SAM" id="MobiDB-lite"/>
    </source>
</evidence>
<feature type="region of interest" description="Disordered" evidence="5">
    <location>
        <begin position="1"/>
        <end position="31"/>
    </location>
</feature>
<evidence type="ECO:0000256" key="1">
    <source>
        <dbReference type="ARBA" id="ARBA00022553"/>
    </source>
</evidence>
<evidence type="ECO:0000256" key="2">
    <source>
        <dbReference type="ARBA" id="ARBA00022679"/>
    </source>
</evidence>
<gene>
    <name evidence="8" type="ORF">K469DRAFT_650592</name>
</gene>
<dbReference type="InterPro" id="IPR050956">
    <property type="entry name" value="2C_system_His_kinase"/>
</dbReference>
<feature type="region of interest" description="Disordered" evidence="5">
    <location>
        <begin position="711"/>
        <end position="735"/>
    </location>
</feature>
<evidence type="ECO:0000259" key="7">
    <source>
        <dbReference type="PROSITE" id="PS50110"/>
    </source>
</evidence>
<dbReference type="PROSITE" id="PS50110">
    <property type="entry name" value="RESPONSE_REGULATORY"/>
    <property type="match status" value="1"/>
</dbReference>
<feature type="compositionally biased region" description="Polar residues" evidence="5">
    <location>
        <begin position="392"/>
        <end position="418"/>
    </location>
</feature>
<dbReference type="SUPFAM" id="SSF55781">
    <property type="entry name" value="GAF domain-like"/>
    <property type="match status" value="1"/>
</dbReference>
<dbReference type="InterPro" id="IPR004358">
    <property type="entry name" value="Sig_transdc_His_kin-like_C"/>
</dbReference>
<dbReference type="InterPro" id="IPR036097">
    <property type="entry name" value="HisK_dim/P_sf"/>
</dbReference>
<evidence type="ECO:0008006" key="10">
    <source>
        <dbReference type="Google" id="ProtNLM"/>
    </source>
</evidence>
<dbReference type="SMART" id="SM00388">
    <property type="entry name" value="HisKA"/>
    <property type="match status" value="1"/>
</dbReference>
<dbReference type="OrthoDB" id="303614at2759"/>
<dbReference type="PANTHER" id="PTHR43719:SF11">
    <property type="entry name" value="HISTIDINE KINASE_RESPONSE REGULATOR, PUTATIVE-RELATED"/>
    <property type="match status" value="1"/>
</dbReference>
<dbReference type="SMART" id="SM00387">
    <property type="entry name" value="HATPase_c"/>
    <property type="match status" value="1"/>
</dbReference>
<keyword evidence="9" id="KW-1185">Reference proteome</keyword>
<evidence type="ECO:0000256" key="3">
    <source>
        <dbReference type="ARBA" id="ARBA00022777"/>
    </source>
</evidence>
<dbReference type="Pfam" id="PF00072">
    <property type="entry name" value="Response_reg"/>
    <property type="match status" value="1"/>
</dbReference>
<dbReference type="FunFam" id="1.10.287.130:FF:000023">
    <property type="entry name" value="Sensor histidine kinase/response regulator, putative"/>
    <property type="match status" value="1"/>
</dbReference>
<dbReference type="InterPro" id="IPR003018">
    <property type="entry name" value="GAF"/>
</dbReference>
<keyword evidence="1 4" id="KW-0597">Phosphoprotein</keyword>
<dbReference type="InterPro" id="IPR005467">
    <property type="entry name" value="His_kinase_dom"/>
</dbReference>
<feature type="region of interest" description="Disordered" evidence="5">
    <location>
        <begin position="380"/>
        <end position="419"/>
    </location>
</feature>
<evidence type="ECO:0000313" key="8">
    <source>
        <dbReference type="EMBL" id="KAF2194666.1"/>
    </source>
</evidence>
<feature type="region of interest" description="Disordered" evidence="5">
    <location>
        <begin position="795"/>
        <end position="820"/>
    </location>
</feature>
<evidence type="ECO:0000259" key="6">
    <source>
        <dbReference type="PROSITE" id="PS50109"/>
    </source>
</evidence>
<dbReference type="SMART" id="SM00065">
    <property type="entry name" value="GAF"/>
    <property type="match status" value="1"/>
</dbReference>
<dbReference type="InterPro" id="IPR003594">
    <property type="entry name" value="HATPase_dom"/>
</dbReference>
<dbReference type="Proteomes" id="UP000800200">
    <property type="component" value="Unassembled WGS sequence"/>
</dbReference>
<dbReference type="Pfam" id="PF02518">
    <property type="entry name" value="HATPase_c"/>
    <property type="match status" value="1"/>
</dbReference>
<dbReference type="PRINTS" id="PR00344">
    <property type="entry name" value="BCTRLSENSOR"/>
</dbReference>
<feature type="modified residue" description="4-aspartylphosphate" evidence="4">
    <location>
        <position position="1145"/>
    </location>
</feature>
<dbReference type="Gene3D" id="1.10.287.130">
    <property type="match status" value="1"/>
</dbReference>
<dbReference type="Pfam" id="PF00512">
    <property type="entry name" value="HisKA"/>
    <property type="match status" value="1"/>
</dbReference>
<dbReference type="SUPFAM" id="SSF55874">
    <property type="entry name" value="ATPase domain of HSP90 chaperone/DNA topoisomerase II/histidine kinase"/>
    <property type="match status" value="1"/>
</dbReference>
<dbReference type="InterPro" id="IPR011006">
    <property type="entry name" value="CheY-like_superfamily"/>
</dbReference>
<proteinExistence type="predicted"/>
<dbReference type="CDD" id="cd00082">
    <property type="entry name" value="HisKA"/>
    <property type="match status" value="1"/>
</dbReference>
<feature type="compositionally biased region" description="Polar residues" evidence="5">
    <location>
        <begin position="285"/>
        <end position="299"/>
    </location>
</feature>
<dbReference type="PROSITE" id="PS50109">
    <property type="entry name" value="HIS_KIN"/>
    <property type="match status" value="1"/>
</dbReference>
<dbReference type="InterPro" id="IPR001789">
    <property type="entry name" value="Sig_transdc_resp-reg_receiver"/>
</dbReference>
<reference evidence="8" key="1">
    <citation type="journal article" date="2020" name="Stud. Mycol.">
        <title>101 Dothideomycetes genomes: a test case for predicting lifestyles and emergence of pathogens.</title>
        <authorList>
            <person name="Haridas S."/>
            <person name="Albert R."/>
            <person name="Binder M."/>
            <person name="Bloem J."/>
            <person name="Labutti K."/>
            <person name="Salamov A."/>
            <person name="Andreopoulos B."/>
            <person name="Baker S."/>
            <person name="Barry K."/>
            <person name="Bills G."/>
            <person name="Bluhm B."/>
            <person name="Cannon C."/>
            <person name="Castanera R."/>
            <person name="Culley D."/>
            <person name="Daum C."/>
            <person name="Ezra D."/>
            <person name="Gonzalez J."/>
            <person name="Henrissat B."/>
            <person name="Kuo A."/>
            <person name="Liang C."/>
            <person name="Lipzen A."/>
            <person name="Lutzoni F."/>
            <person name="Magnuson J."/>
            <person name="Mondo S."/>
            <person name="Nolan M."/>
            <person name="Ohm R."/>
            <person name="Pangilinan J."/>
            <person name="Park H.-J."/>
            <person name="Ramirez L."/>
            <person name="Alfaro M."/>
            <person name="Sun H."/>
            <person name="Tritt A."/>
            <person name="Yoshinaga Y."/>
            <person name="Zwiers L.-H."/>
            <person name="Turgeon B."/>
            <person name="Goodwin S."/>
            <person name="Spatafora J."/>
            <person name="Crous P."/>
            <person name="Grigoriev I."/>
        </authorList>
    </citation>
    <scope>NUCLEOTIDE SEQUENCE</scope>
    <source>
        <strain evidence="8">CBS 207.26</strain>
    </source>
</reference>
<organism evidence="8 9">
    <name type="scientific">Zopfia rhizophila CBS 207.26</name>
    <dbReference type="NCBI Taxonomy" id="1314779"/>
    <lineage>
        <taxon>Eukaryota</taxon>
        <taxon>Fungi</taxon>
        <taxon>Dikarya</taxon>
        <taxon>Ascomycota</taxon>
        <taxon>Pezizomycotina</taxon>
        <taxon>Dothideomycetes</taxon>
        <taxon>Dothideomycetes incertae sedis</taxon>
        <taxon>Zopfiaceae</taxon>
        <taxon>Zopfia</taxon>
    </lineage>
</organism>
<feature type="compositionally biased region" description="Polar residues" evidence="5">
    <location>
        <begin position="715"/>
        <end position="733"/>
    </location>
</feature>
<dbReference type="SUPFAM" id="SSF52172">
    <property type="entry name" value="CheY-like"/>
    <property type="match status" value="1"/>
</dbReference>
<feature type="region of interest" description="Disordered" evidence="5">
    <location>
        <begin position="285"/>
        <end position="326"/>
    </location>
</feature>
<dbReference type="Gene3D" id="3.30.450.40">
    <property type="match status" value="1"/>
</dbReference>
<dbReference type="InterPro" id="IPR029016">
    <property type="entry name" value="GAF-like_dom_sf"/>
</dbReference>
<dbReference type="GO" id="GO:0000155">
    <property type="term" value="F:phosphorelay sensor kinase activity"/>
    <property type="evidence" value="ECO:0007669"/>
    <property type="project" value="InterPro"/>
</dbReference>